<gene>
    <name evidence="2" type="ORF">SAMN05660859_1454</name>
</gene>
<feature type="chain" id="PRO_5011460153" description="Protease inhibitor Inh" evidence="1">
    <location>
        <begin position="29"/>
        <end position="129"/>
    </location>
</feature>
<dbReference type="STRING" id="177413.SAMN05660859_1454"/>
<organism evidence="2 3">
    <name type="scientific">Ancylobacter rudongensis</name>
    <dbReference type="NCBI Taxonomy" id="177413"/>
    <lineage>
        <taxon>Bacteria</taxon>
        <taxon>Pseudomonadati</taxon>
        <taxon>Pseudomonadota</taxon>
        <taxon>Alphaproteobacteria</taxon>
        <taxon>Hyphomicrobiales</taxon>
        <taxon>Xanthobacteraceae</taxon>
        <taxon>Ancylobacter</taxon>
    </lineage>
</organism>
<evidence type="ECO:0000256" key="1">
    <source>
        <dbReference type="SAM" id="SignalP"/>
    </source>
</evidence>
<dbReference type="Proteomes" id="UP000198889">
    <property type="component" value="Unassembled WGS sequence"/>
</dbReference>
<dbReference type="EMBL" id="FMTP01000002">
    <property type="protein sequence ID" value="SCW53057.1"/>
    <property type="molecule type" value="Genomic_DNA"/>
</dbReference>
<dbReference type="RefSeq" id="WP_091437371.1">
    <property type="nucleotide sequence ID" value="NZ_FMTP01000002.1"/>
</dbReference>
<accession>A0A1G4R8H9</accession>
<dbReference type="AlphaFoldDB" id="A0A1G4R8H9"/>
<sequence>MKTLNHGWKTATCGAALWGALLIPPATAQELAALSLHDGIWEVSTQPISGPCDKRLEFKLAVEDGRISYAGAWPVDASGSVSPLGAITIRVVRGNETLSAKGVVRGDVATGRWESPVKNCTGSFVARRA</sequence>
<keyword evidence="3" id="KW-1185">Reference proteome</keyword>
<proteinExistence type="predicted"/>
<evidence type="ECO:0000313" key="2">
    <source>
        <dbReference type="EMBL" id="SCW53057.1"/>
    </source>
</evidence>
<reference evidence="3" key="1">
    <citation type="submission" date="2016-10" db="EMBL/GenBank/DDBJ databases">
        <authorList>
            <person name="Varghese N."/>
            <person name="Submissions S."/>
        </authorList>
    </citation>
    <scope>NUCLEOTIDE SEQUENCE [LARGE SCALE GENOMIC DNA]</scope>
    <source>
        <strain evidence="3">CGMCC 1.1761</strain>
    </source>
</reference>
<keyword evidence="1" id="KW-0732">Signal</keyword>
<evidence type="ECO:0000313" key="3">
    <source>
        <dbReference type="Proteomes" id="UP000198889"/>
    </source>
</evidence>
<protein>
    <recommendedName>
        <fullName evidence="4">Protease inhibitor Inh</fullName>
    </recommendedName>
</protein>
<feature type="signal peptide" evidence="1">
    <location>
        <begin position="1"/>
        <end position="28"/>
    </location>
</feature>
<evidence type="ECO:0008006" key="4">
    <source>
        <dbReference type="Google" id="ProtNLM"/>
    </source>
</evidence>
<name>A0A1G4R8H9_9HYPH</name>